<name>A0AAW2BR29_9ROSI</name>
<dbReference type="Gene3D" id="1.10.287.110">
    <property type="entry name" value="DnaJ domain"/>
    <property type="match status" value="1"/>
</dbReference>
<dbReference type="InterPro" id="IPR036869">
    <property type="entry name" value="J_dom_sf"/>
</dbReference>
<dbReference type="PANTHER" id="PTHR45295:SF3">
    <property type="entry name" value="CHAPERONE DNAJ-DOMAIN SUPERFAMILY PROTEIN"/>
    <property type="match status" value="1"/>
</dbReference>
<dbReference type="PANTHER" id="PTHR45295">
    <property type="entry name" value="CHAPERONE PROTEIN DNAJ C76, CHLOROPLASTIC"/>
    <property type="match status" value="1"/>
</dbReference>
<evidence type="ECO:0000313" key="2">
    <source>
        <dbReference type="EMBL" id="KAK9987587.1"/>
    </source>
</evidence>
<dbReference type="PROSITE" id="PS50076">
    <property type="entry name" value="DNAJ_2"/>
    <property type="match status" value="1"/>
</dbReference>
<dbReference type="CDD" id="cd06257">
    <property type="entry name" value="DnaJ"/>
    <property type="match status" value="1"/>
</dbReference>
<dbReference type="AlphaFoldDB" id="A0AAW2BR29"/>
<dbReference type="Proteomes" id="UP001459277">
    <property type="component" value="Unassembled WGS sequence"/>
</dbReference>
<dbReference type="SUPFAM" id="SSF46565">
    <property type="entry name" value="Chaperone J-domain"/>
    <property type="match status" value="1"/>
</dbReference>
<feature type="domain" description="J" evidence="1">
    <location>
        <begin position="113"/>
        <end position="170"/>
    </location>
</feature>
<reference evidence="2 3" key="1">
    <citation type="submission" date="2024-01" db="EMBL/GenBank/DDBJ databases">
        <title>A telomere-to-telomere, gap-free genome of sweet tea (Lithocarpus litseifolius).</title>
        <authorList>
            <person name="Zhou J."/>
        </authorList>
    </citation>
    <scope>NUCLEOTIDE SEQUENCE [LARGE SCALE GENOMIC DNA]</scope>
    <source>
        <strain evidence="2">Zhou-2022a</strain>
        <tissue evidence="2">Leaf</tissue>
    </source>
</reference>
<evidence type="ECO:0000313" key="3">
    <source>
        <dbReference type="Proteomes" id="UP001459277"/>
    </source>
</evidence>
<comment type="caution">
    <text evidence="2">The sequence shown here is derived from an EMBL/GenBank/DDBJ whole genome shotgun (WGS) entry which is preliminary data.</text>
</comment>
<evidence type="ECO:0000259" key="1">
    <source>
        <dbReference type="PROSITE" id="PS50076"/>
    </source>
</evidence>
<dbReference type="Pfam" id="PF00226">
    <property type="entry name" value="DnaJ"/>
    <property type="match status" value="1"/>
</dbReference>
<sequence length="170" mass="19173">MGAWFLLELVMQPTGREGPPILHGRRRVPHPQEYNLIKVKLEVLWTQFVFGSNQDLRGERAEEDPDDKTGKNVLWTLFVTGKNPDDKTIGGESWLQGLIRERTKGEAPLSSTSAYAVLGVEPDCSAAELKAAFRAKVKQFHPDVNRDGADSDSMIRRVIEAYEHMKVKQN</sequence>
<organism evidence="2 3">
    <name type="scientific">Lithocarpus litseifolius</name>
    <dbReference type="NCBI Taxonomy" id="425828"/>
    <lineage>
        <taxon>Eukaryota</taxon>
        <taxon>Viridiplantae</taxon>
        <taxon>Streptophyta</taxon>
        <taxon>Embryophyta</taxon>
        <taxon>Tracheophyta</taxon>
        <taxon>Spermatophyta</taxon>
        <taxon>Magnoliopsida</taxon>
        <taxon>eudicotyledons</taxon>
        <taxon>Gunneridae</taxon>
        <taxon>Pentapetalae</taxon>
        <taxon>rosids</taxon>
        <taxon>fabids</taxon>
        <taxon>Fagales</taxon>
        <taxon>Fagaceae</taxon>
        <taxon>Lithocarpus</taxon>
    </lineage>
</organism>
<keyword evidence="3" id="KW-1185">Reference proteome</keyword>
<proteinExistence type="predicted"/>
<gene>
    <name evidence="2" type="ORF">SO802_027826</name>
</gene>
<dbReference type="InterPro" id="IPR001623">
    <property type="entry name" value="DnaJ_domain"/>
</dbReference>
<dbReference type="EMBL" id="JAZDWU010000010">
    <property type="protein sequence ID" value="KAK9987587.1"/>
    <property type="molecule type" value="Genomic_DNA"/>
</dbReference>
<dbReference type="SMART" id="SM00271">
    <property type="entry name" value="DnaJ"/>
    <property type="match status" value="1"/>
</dbReference>
<dbReference type="PRINTS" id="PR00625">
    <property type="entry name" value="JDOMAIN"/>
</dbReference>
<accession>A0AAW2BR29</accession>
<protein>
    <recommendedName>
        <fullName evidence="1">J domain-containing protein</fullName>
    </recommendedName>
</protein>